<dbReference type="InterPro" id="IPR012336">
    <property type="entry name" value="Thioredoxin-like_fold"/>
</dbReference>
<sequence>MPKRFVYLTYIYALLGLGLTGGILAAEENLGADMVNPGYHEHPAWFKQSFLDIREDVSEAAEGNKRVLLYFYQDGCPYCKKLLETNFSLKDISERTRTYFDVIAINIWGDREVTDFNGQSVSEKQFATDLKVMFTPTLLMLDEQGKVVVRLNGYYPPHKFGAVIDFVGQHKEQTMTFREYWAEQAPVAASGKLHQDDSYLQPPYRLAKRKGDKPLLVLFEQKTCSDCDELHSDIFKRKQTDVLLKQFDIVLLDTWSGTPLQTPDGREMTTADWSRELNVQYVPSMVMFDAQGKEVFRTEAY</sequence>
<dbReference type="AlphaFoldDB" id="A0A3B0YFT8"/>
<accession>A0A3B0YFT8</accession>
<dbReference type="InterPro" id="IPR041737">
    <property type="entry name" value="SoxW"/>
</dbReference>
<reference evidence="3" key="1">
    <citation type="submission" date="2018-06" db="EMBL/GenBank/DDBJ databases">
        <authorList>
            <person name="Zhirakovskaya E."/>
        </authorList>
    </citation>
    <scope>NUCLEOTIDE SEQUENCE</scope>
</reference>
<dbReference type="InterPro" id="IPR036249">
    <property type="entry name" value="Thioredoxin-like_sf"/>
</dbReference>
<dbReference type="Gene3D" id="3.40.30.10">
    <property type="entry name" value="Glutaredoxin"/>
    <property type="match status" value="2"/>
</dbReference>
<dbReference type="PANTHER" id="PTHR15337">
    <property type="entry name" value="ANTERIOR GRADIENT PROTEIN-RELATED"/>
    <property type="match status" value="1"/>
</dbReference>
<keyword evidence="1" id="KW-0732">Signal</keyword>
<dbReference type="SUPFAM" id="SSF52833">
    <property type="entry name" value="Thioredoxin-like"/>
    <property type="match status" value="2"/>
</dbReference>
<dbReference type="PANTHER" id="PTHR15337:SF11">
    <property type="entry name" value="THIOREDOXIN DOMAIN-CONTAINING PROTEIN"/>
    <property type="match status" value="1"/>
</dbReference>
<dbReference type="PROSITE" id="PS51352">
    <property type="entry name" value="THIOREDOXIN_2"/>
    <property type="match status" value="1"/>
</dbReference>
<dbReference type="CDD" id="cd02951">
    <property type="entry name" value="SoxW"/>
    <property type="match status" value="1"/>
</dbReference>
<dbReference type="EMBL" id="UOFK01000026">
    <property type="protein sequence ID" value="VAW73019.1"/>
    <property type="molecule type" value="Genomic_DNA"/>
</dbReference>
<proteinExistence type="predicted"/>
<feature type="domain" description="Thioredoxin" evidence="2">
    <location>
        <begin position="19"/>
        <end position="169"/>
    </location>
</feature>
<gene>
    <name evidence="3" type="ORF">MNBD_GAMMA13-1370</name>
</gene>
<dbReference type="InterPro" id="IPR013766">
    <property type="entry name" value="Thioredoxin_domain"/>
</dbReference>
<name>A0A3B0YFT8_9ZZZZ</name>
<organism evidence="3">
    <name type="scientific">hydrothermal vent metagenome</name>
    <dbReference type="NCBI Taxonomy" id="652676"/>
    <lineage>
        <taxon>unclassified sequences</taxon>
        <taxon>metagenomes</taxon>
        <taxon>ecological metagenomes</taxon>
    </lineage>
</organism>
<protein>
    <submittedName>
        <fullName evidence="3">Thioredoxin SoxW</fullName>
    </submittedName>
</protein>
<dbReference type="Pfam" id="PF13098">
    <property type="entry name" value="Thioredoxin_2"/>
    <property type="match status" value="2"/>
</dbReference>
<dbReference type="InterPro" id="IPR051099">
    <property type="entry name" value="AGR/TXD"/>
</dbReference>
<evidence type="ECO:0000313" key="3">
    <source>
        <dbReference type="EMBL" id="VAW73019.1"/>
    </source>
</evidence>
<evidence type="ECO:0000259" key="2">
    <source>
        <dbReference type="PROSITE" id="PS51352"/>
    </source>
</evidence>
<feature type="non-terminal residue" evidence="3">
    <location>
        <position position="301"/>
    </location>
</feature>
<evidence type="ECO:0000256" key="1">
    <source>
        <dbReference type="ARBA" id="ARBA00022729"/>
    </source>
</evidence>